<feature type="transmembrane region" description="Helical" evidence="6">
    <location>
        <begin position="361"/>
        <end position="377"/>
    </location>
</feature>
<keyword evidence="4 6" id="KW-1133">Transmembrane helix</keyword>
<evidence type="ECO:0000256" key="5">
    <source>
        <dbReference type="ARBA" id="ARBA00023136"/>
    </source>
</evidence>
<comment type="caution">
    <text evidence="7">The sequence shown here is derived from an EMBL/GenBank/DDBJ whole genome shotgun (WGS) entry which is preliminary data.</text>
</comment>
<protein>
    <recommendedName>
        <fullName evidence="9">Polysaccharide biosynthesis protein</fullName>
    </recommendedName>
</protein>
<dbReference type="PANTHER" id="PTHR30250:SF26">
    <property type="entry name" value="PSMA PROTEIN"/>
    <property type="match status" value="1"/>
</dbReference>
<evidence type="ECO:0000256" key="3">
    <source>
        <dbReference type="ARBA" id="ARBA00022692"/>
    </source>
</evidence>
<evidence type="ECO:0000313" key="8">
    <source>
        <dbReference type="Proteomes" id="UP000598971"/>
    </source>
</evidence>
<name>A0A8J8JSM1_9BACT</name>
<sequence>MFKKLFRRVWDSPTILTGGNMISSTIRLLILTPLILVRYNIDEIAFWYLLLTINSFATVIDFGFYPTFSRVVSYVFHGMESFDHKTGSHDAGNGKPNWELMKRIYGTINSTYLAISFLVIVLIVLFSYNSMSNVIIKTHEQTELWTAYYIYVISVFISFFSRKFDTVIIGTNNLVLITRWDIVNNFLNALVSVFIVYFHYSLTVLAASQFFFSLLLVARAYYLERIICDKKFREFKFFTFSKDVFLWCWSPAWRSGILILCSTGINQATGLIYSNVANSVNLAAYLLSLKLVTTIAQFSQAPFYSKLPLLSGLRVKNDIEDLRQVSASSMQKALLVFVIGMGGLILFGQWGMQLIGSKASLIDYRILMVMAIVWFLERHHAMHAQIYVTTNKIPFYKSAIVTGVINISLLVILLPVIDVWAFPVAQGISNLAINNWWNVSVSIKSLQTNFKQFFLKSAFVPVCIILFIFLIKFLIQAI</sequence>
<evidence type="ECO:0000256" key="6">
    <source>
        <dbReference type="SAM" id="Phobius"/>
    </source>
</evidence>
<dbReference type="PANTHER" id="PTHR30250">
    <property type="entry name" value="PST FAMILY PREDICTED COLANIC ACID TRANSPORTER"/>
    <property type="match status" value="1"/>
</dbReference>
<accession>A0A8J8JSM1</accession>
<keyword evidence="3 6" id="KW-0812">Transmembrane</keyword>
<keyword evidence="8" id="KW-1185">Reference proteome</keyword>
<dbReference type="EMBL" id="WHPF01000003">
    <property type="protein sequence ID" value="NNV54903.1"/>
    <property type="molecule type" value="Genomic_DNA"/>
</dbReference>
<proteinExistence type="predicted"/>
<keyword evidence="5 6" id="KW-0472">Membrane</keyword>
<feature type="transmembrane region" description="Helical" evidence="6">
    <location>
        <begin position="453"/>
        <end position="475"/>
    </location>
</feature>
<feature type="transmembrane region" description="Helical" evidence="6">
    <location>
        <begin position="398"/>
        <end position="417"/>
    </location>
</feature>
<reference evidence="7" key="1">
    <citation type="submission" date="2019-10" db="EMBL/GenBank/DDBJ databases">
        <title>Draft genome sequence of Panacibacter sp. KCS-6.</title>
        <authorList>
            <person name="Yim K.J."/>
        </authorList>
    </citation>
    <scope>NUCLEOTIDE SEQUENCE</scope>
    <source>
        <strain evidence="7">KCS-6</strain>
    </source>
</reference>
<feature type="transmembrane region" description="Helical" evidence="6">
    <location>
        <begin position="21"/>
        <end position="39"/>
    </location>
</feature>
<dbReference type="AlphaFoldDB" id="A0A8J8JSM1"/>
<gene>
    <name evidence="7" type="ORF">GD597_05480</name>
</gene>
<organism evidence="7 8">
    <name type="scientific">Limnovirga soli</name>
    <dbReference type="NCBI Taxonomy" id="2656915"/>
    <lineage>
        <taxon>Bacteria</taxon>
        <taxon>Pseudomonadati</taxon>
        <taxon>Bacteroidota</taxon>
        <taxon>Chitinophagia</taxon>
        <taxon>Chitinophagales</taxon>
        <taxon>Chitinophagaceae</taxon>
        <taxon>Limnovirga</taxon>
    </lineage>
</organism>
<feature type="transmembrane region" description="Helical" evidence="6">
    <location>
        <begin position="148"/>
        <end position="170"/>
    </location>
</feature>
<evidence type="ECO:0000256" key="1">
    <source>
        <dbReference type="ARBA" id="ARBA00004651"/>
    </source>
</evidence>
<comment type="subcellular location">
    <subcellularLocation>
        <location evidence="1">Cell membrane</location>
        <topology evidence="1">Multi-pass membrane protein</topology>
    </subcellularLocation>
</comment>
<feature type="transmembrane region" description="Helical" evidence="6">
    <location>
        <begin position="45"/>
        <end position="65"/>
    </location>
</feature>
<evidence type="ECO:0000256" key="4">
    <source>
        <dbReference type="ARBA" id="ARBA00022989"/>
    </source>
</evidence>
<dbReference type="InterPro" id="IPR050833">
    <property type="entry name" value="Poly_Biosynth_Transport"/>
</dbReference>
<dbReference type="GO" id="GO:0005886">
    <property type="term" value="C:plasma membrane"/>
    <property type="evidence" value="ECO:0007669"/>
    <property type="project" value="UniProtKB-SubCell"/>
</dbReference>
<evidence type="ECO:0000313" key="7">
    <source>
        <dbReference type="EMBL" id="NNV54903.1"/>
    </source>
</evidence>
<evidence type="ECO:0008006" key="9">
    <source>
        <dbReference type="Google" id="ProtNLM"/>
    </source>
</evidence>
<feature type="transmembrane region" description="Helical" evidence="6">
    <location>
        <begin position="206"/>
        <end position="223"/>
    </location>
</feature>
<feature type="transmembrane region" description="Helical" evidence="6">
    <location>
        <begin position="111"/>
        <end position="128"/>
    </location>
</feature>
<dbReference type="Proteomes" id="UP000598971">
    <property type="component" value="Unassembled WGS sequence"/>
</dbReference>
<feature type="transmembrane region" description="Helical" evidence="6">
    <location>
        <begin position="333"/>
        <end position="355"/>
    </location>
</feature>
<dbReference type="RefSeq" id="WP_171606817.1">
    <property type="nucleotide sequence ID" value="NZ_WHPF01000003.1"/>
</dbReference>
<keyword evidence="2" id="KW-1003">Cell membrane</keyword>
<evidence type="ECO:0000256" key="2">
    <source>
        <dbReference type="ARBA" id="ARBA00022475"/>
    </source>
</evidence>